<reference evidence="1 2" key="1">
    <citation type="submission" date="2016-10" db="EMBL/GenBank/DDBJ databases">
        <authorList>
            <person name="de Groot N.N."/>
        </authorList>
    </citation>
    <scope>NUCLEOTIDE SEQUENCE [LARGE SCALE GENOMIC DNA]</scope>
    <source>
        <strain evidence="1 2">DSM 21741</strain>
    </source>
</reference>
<proteinExistence type="predicted"/>
<dbReference type="OrthoDB" id="9782855at2"/>
<accession>A0A1H1TJG4</accession>
<dbReference type="STRING" id="546871.SAMN04488543_2037"/>
<dbReference type="Proteomes" id="UP000199092">
    <property type="component" value="Chromosome I"/>
</dbReference>
<keyword evidence="2" id="KW-1185">Reference proteome</keyword>
<evidence type="ECO:0000313" key="1">
    <source>
        <dbReference type="EMBL" id="SDS60342.1"/>
    </source>
</evidence>
<name>A0A1H1TJG4_9ACTN</name>
<evidence type="ECO:0000313" key="2">
    <source>
        <dbReference type="Proteomes" id="UP000199092"/>
    </source>
</evidence>
<organism evidence="1 2">
    <name type="scientific">Friedmanniella luteola</name>
    <dbReference type="NCBI Taxonomy" id="546871"/>
    <lineage>
        <taxon>Bacteria</taxon>
        <taxon>Bacillati</taxon>
        <taxon>Actinomycetota</taxon>
        <taxon>Actinomycetes</taxon>
        <taxon>Propionibacteriales</taxon>
        <taxon>Nocardioidaceae</taxon>
        <taxon>Friedmanniella</taxon>
    </lineage>
</organism>
<dbReference type="EMBL" id="LT629749">
    <property type="protein sequence ID" value="SDS60342.1"/>
    <property type="molecule type" value="Genomic_DNA"/>
</dbReference>
<sequence>MTGCCGRGATAVFLARELGVQVVAVDAAGVGNQAGSRDDWIRWARATGESEAGPLLTVLTPSAADAIGFALVSAVRR</sequence>
<dbReference type="RefSeq" id="WP_091412623.1">
    <property type="nucleotide sequence ID" value="NZ_LT629749.1"/>
</dbReference>
<gene>
    <name evidence="1" type="ORF">SAMN04488543_2037</name>
</gene>
<protein>
    <submittedName>
        <fullName evidence="1">Uncharacterized protein</fullName>
    </submittedName>
</protein>
<dbReference type="AlphaFoldDB" id="A0A1H1TJG4"/>